<organism evidence="1 2">
    <name type="scientific">Elysia crispata</name>
    <name type="common">lettuce slug</name>
    <dbReference type="NCBI Taxonomy" id="231223"/>
    <lineage>
        <taxon>Eukaryota</taxon>
        <taxon>Metazoa</taxon>
        <taxon>Spiralia</taxon>
        <taxon>Lophotrochozoa</taxon>
        <taxon>Mollusca</taxon>
        <taxon>Gastropoda</taxon>
        <taxon>Heterobranchia</taxon>
        <taxon>Euthyneura</taxon>
        <taxon>Panpulmonata</taxon>
        <taxon>Sacoglossa</taxon>
        <taxon>Placobranchoidea</taxon>
        <taxon>Plakobranchidae</taxon>
        <taxon>Elysia</taxon>
    </lineage>
</organism>
<proteinExistence type="predicted"/>
<keyword evidence="2" id="KW-1185">Reference proteome</keyword>
<dbReference type="AlphaFoldDB" id="A0AAE1EAN4"/>
<name>A0AAE1EAN4_9GAST</name>
<protein>
    <submittedName>
        <fullName evidence="1">Uncharacterized protein</fullName>
    </submittedName>
</protein>
<reference evidence="1" key="1">
    <citation type="journal article" date="2023" name="G3 (Bethesda)">
        <title>A reference genome for the long-term kleptoplast-retaining sea slug Elysia crispata morphotype clarki.</title>
        <authorList>
            <person name="Eastman K.E."/>
            <person name="Pendleton A.L."/>
            <person name="Shaikh M.A."/>
            <person name="Suttiyut T."/>
            <person name="Ogas R."/>
            <person name="Tomko P."/>
            <person name="Gavelis G."/>
            <person name="Widhalm J.R."/>
            <person name="Wisecaver J.H."/>
        </authorList>
    </citation>
    <scope>NUCLEOTIDE SEQUENCE</scope>
    <source>
        <strain evidence="1">ECLA1</strain>
    </source>
</reference>
<dbReference type="EMBL" id="JAWDGP010000425">
    <property type="protein sequence ID" value="KAK3800609.1"/>
    <property type="molecule type" value="Genomic_DNA"/>
</dbReference>
<gene>
    <name evidence="1" type="ORF">RRG08_053388</name>
</gene>
<sequence length="109" mass="12418">MGGEIVCLELQPEYESDSHLLDGGERELEQANDFTEMESQNDFVSTQQNDGFEDPNMHMLIQLARAFAAGTSDYTDDDAQYCSSVSGCQTYKDFTMMPIERHLWLSELF</sequence>
<accession>A0AAE1EAN4</accession>
<comment type="caution">
    <text evidence="1">The sequence shown here is derived from an EMBL/GenBank/DDBJ whole genome shotgun (WGS) entry which is preliminary data.</text>
</comment>
<evidence type="ECO:0000313" key="2">
    <source>
        <dbReference type="Proteomes" id="UP001283361"/>
    </source>
</evidence>
<evidence type="ECO:0000313" key="1">
    <source>
        <dbReference type="EMBL" id="KAK3800609.1"/>
    </source>
</evidence>
<dbReference type="Proteomes" id="UP001283361">
    <property type="component" value="Unassembled WGS sequence"/>
</dbReference>